<accession>A0A085U7K3</accession>
<dbReference type="PATRIC" id="fig|29486.44.peg.1440"/>
<organism evidence="1">
    <name type="scientific">Yersinia ruckeri</name>
    <dbReference type="NCBI Taxonomy" id="29486"/>
    <lineage>
        <taxon>Bacteria</taxon>
        <taxon>Pseudomonadati</taxon>
        <taxon>Pseudomonadota</taxon>
        <taxon>Gammaproteobacteria</taxon>
        <taxon>Enterobacterales</taxon>
        <taxon>Yersiniaceae</taxon>
        <taxon>Yersinia</taxon>
    </lineage>
</organism>
<evidence type="ECO:0000313" key="1">
    <source>
        <dbReference type="EMBL" id="CEK27549.1"/>
    </source>
</evidence>
<dbReference type="AlphaFoldDB" id="A0A085U7K3"/>
<proteinExistence type="predicted"/>
<reference evidence="2 3" key="2">
    <citation type="submission" date="2018-06" db="EMBL/GenBank/DDBJ databases">
        <authorList>
            <consortium name="Pathogen Informatics"/>
            <person name="Doyle S."/>
        </authorList>
    </citation>
    <scope>NUCLEOTIDE SEQUENCE [LARGE SCALE GENOMIC DNA]</scope>
    <source>
        <strain evidence="2 3">NCTC10476</strain>
    </source>
</reference>
<reference evidence="1" key="1">
    <citation type="journal article" date="2015" name="Genome Announc.">
        <title>Complete Genome Sequence of Yersinia ruckeri Strain CSF007-82, Etiologic Agent of Red Mouth Disease in Salmonid Fish.</title>
        <authorList>
            <person name="Nelson M.C."/>
            <person name="LaPatra S.E."/>
            <person name="Welch T.J."/>
            <person name="Graf J."/>
        </authorList>
    </citation>
    <scope>NUCLEOTIDE SEQUENCE</scope>
    <source>
        <strain evidence="1">CSF007-82</strain>
    </source>
</reference>
<evidence type="ECO:0000313" key="3">
    <source>
        <dbReference type="Proteomes" id="UP000255169"/>
    </source>
</evidence>
<dbReference type="EMBL" id="LN681231">
    <property type="protein sequence ID" value="CEK27549.1"/>
    <property type="molecule type" value="Genomic_DNA"/>
</dbReference>
<protein>
    <submittedName>
        <fullName evidence="1">Uncharacterized protein</fullName>
    </submittedName>
</protein>
<evidence type="ECO:0000313" key="2">
    <source>
        <dbReference type="EMBL" id="SUP99048.1"/>
    </source>
</evidence>
<dbReference type="Proteomes" id="UP000255169">
    <property type="component" value="Unassembled WGS sequence"/>
</dbReference>
<gene>
    <name evidence="1" type="ORF">CSF007_8980</name>
    <name evidence="2" type="ORF">NCTC10476_00345</name>
</gene>
<sequence length="50" mass="5916">MAVQLSAVQSSFLLELESWWNEKTNEVEYDKNHFVTIKSQNYPVTMDAHR</sequence>
<dbReference type="EMBL" id="UHJG01000001">
    <property type="protein sequence ID" value="SUP99048.1"/>
    <property type="molecule type" value="Genomic_DNA"/>
</dbReference>
<keyword evidence="3" id="KW-1185">Reference proteome</keyword>
<name>A0A085U7K3_YERRU</name>